<dbReference type="SMART" id="SM00387">
    <property type="entry name" value="HATPase_c"/>
    <property type="match status" value="1"/>
</dbReference>
<evidence type="ECO:0000256" key="2">
    <source>
        <dbReference type="ARBA" id="ARBA00012438"/>
    </source>
</evidence>
<dbReference type="PANTHER" id="PTHR43395">
    <property type="entry name" value="SENSOR HISTIDINE KINASE CHEA"/>
    <property type="match status" value="1"/>
</dbReference>
<dbReference type="SMART" id="SM00260">
    <property type="entry name" value="CheW"/>
    <property type="match status" value="1"/>
</dbReference>
<protein>
    <recommendedName>
        <fullName evidence="2">histidine kinase</fullName>
        <ecNumber evidence="2">2.7.13.3</ecNumber>
    </recommendedName>
</protein>
<evidence type="ECO:0000259" key="12">
    <source>
        <dbReference type="PROSITE" id="PS50894"/>
    </source>
</evidence>
<dbReference type="GO" id="GO:0005737">
    <property type="term" value="C:cytoplasm"/>
    <property type="evidence" value="ECO:0007669"/>
    <property type="project" value="InterPro"/>
</dbReference>
<organism evidence="13 14">
    <name type="scientific">Hyella patelloides LEGE 07179</name>
    <dbReference type="NCBI Taxonomy" id="945734"/>
    <lineage>
        <taxon>Bacteria</taxon>
        <taxon>Bacillati</taxon>
        <taxon>Cyanobacteriota</taxon>
        <taxon>Cyanophyceae</taxon>
        <taxon>Pleurocapsales</taxon>
        <taxon>Hyellaceae</taxon>
        <taxon>Hyella</taxon>
    </lineage>
</organism>
<dbReference type="InterPro" id="IPR036890">
    <property type="entry name" value="HATPase_C_sf"/>
</dbReference>
<feature type="domain" description="Histidine kinase" evidence="10">
    <location>
        <begin position="540"/>
        <end position="750"/>
    </location>
</feature>
<dbReference type="InterPro" id="IPR036641">
    <property type="entry name" value="HPT_dom_sf"/>
</dbReference>
<dbReference type="PANTHER" id="PTHR43395:SF1">
    <property type="entry name" value="CHEMOTAXIS PROTEIN CHEA"/>
    <property type="match status" value="1"/>
</dbReference>
<dbReference type="Pfam" id="PF00072">
    <property type="entry name" value="Response_reg"/>
    <property type="match status" value="1"/>
</dbReference>
<dbReference type="RefSeq" id="WP_144870790.1">
    <property type="nucleotide sequence ID" value="NZ_LR213913.1"/>
</dbReference>
<proteinExistence type="predicted"/>
<dbReference type="InterPro" id="IPR004105">
    <property type="entry name" value="CheA-like_dim"/>
</dbReference>
<dbReference type="Proteomes" id="UP000320055">
    <property type="component" value="Unassembled WGS sequence"/>
</dbReference>
<keyword evidence="3 8" id="KW-0597">Phosphoprotein</keyword>
<dbReference type="AlphaFoldDB" id="A0A563VMR0"/>
<dbReference type="Gene3D" id="1.20.120.160">
    <property type="entry name" value="HPT domain"/>
    <property type="match status" value="1"/>
</dbReference>
<dbReference type="SUPFAM" id="SSF55874">
    <property type="entry name" value="ATPase domain of HSP90 chaperone/DNA topoisomerase II/histidine kinase"/>
    <property type="match status" value="1"/>
</dbReference>
<evidence type="ECO:0000259" key="11">
    <source>
        <dbReference type="PROSITE" id="PS50110"/>
    </source>
</evidence>
<dbReference type="CDD" id="cd00088">
    <property type="entry name" value="HPT"/>
    <property type="match status" value="1"/>
</dbReference>
<dbReference type="CDD" id="cd16916">
    <property type="entry name" value="HATPase_CheA-like"/>
    <property type="match status" value="1"/>
</dbReference>
<dbReference type="SUPFAM" id="SSF47226">
    <property type="entry name" value="Histidine-containing phosphotransfer domain, HPT domain"/>
    <property type="match status" value="1"/>
</dbReference>
<feature type="modified residue" description="Phosphohistidine" evidence="7">
    <location>
        <position position="47"/>
    </location>
</feature>
<dbReference type="FunFam" id="3.30.565.10:FF:000016">
    <property type="entry name" value="Chemotaxis protein CheA, putative"/>
    <property type="match status" value="1"/>
</dbReference>
<dbReference type="PROSITE" id="PS50110">
    <property type="entry name" value="RESPONSE_REGULATORY"/>
    <property type="match status" value="1"/>
</dbReference>
<dbReference type="InterPro" id="IPR036061">
    <property type="entry name" value="CheW-like_dom_sf"/>
</dbReference>
<evidence type="ECO:0000256" key="6">
    <source>
        <dbReference type="ARBA" id="ARBA00023012"/>
    </source>
</evidence>
<dbReference type="SMART" id="SM00073">
    <property type="entry name" value="HPT"/>
    <property type="match status" value="1"/>
</dbReference>
<dbReference type="EC" id="2.7.13.3" evidence="2"/>
<dbReference type="GO" id="GO:0006935">
    <property type="term" value="P:chemotaxis"/>
    <property type="evidence" value="ECO:0007669"/>
    <property type="project" value="InterPro"/>
</dbReference>
<dbReference type="InterPro" id="IPR004358">
    <property type="entry name" value="Sig_transdc_His_kin-like_C"/>
</dbReference>
<dbReference type="InterPro" id="IPR051315">
    <property type="entry name" value="Bact_Chemotaxis_CheA"/>
</dbReference>
<dbReference type="InterPro" id="IPR001789">
    <property type="entry name" value="Sig_transdc_resp-reg_receiver"/>
</dbReference>
<dbReference type="GO" id="GO:0000155">
    <property type="term" value="F:phosphorelay sensor kinase activity"/>
    <property type="evidence" value="ECO:0007669"/>
    <property type="project" value="InterPro"/>
</dbReference>
<sequence length="1045" mass="117333">MDTEQQIRLNFLDEAEEYFDKMESNLLGLANTEIDPQQVDLVLRSAHSIKGGAAMMGFSTLSKVAHRLEDFLKILRVRHTSGQITTEVETLLLQSVDCLRDISDLNRQGIEVTEDEVSDLEESHFAERTRPIFDRLKEHLGELEAADEDALMSQDEDVDPALMIFEEGVDTVLDRFENQLQQLNVTELAEELVDTAEELIGFGNMANLEPFIELCKLVQQQAASLSSQEMTFLADKALKTWRRSHALVLRGRIEKLPSYLEGYESVNSDSNSVTAIDYLEDDALELSGLQSAFEEEESVAADFDPLEDDALELSGLQSAFEKEESVTADFDPLEDDALELSGLQSAFEKEESVTADFDPLEDNALELSGLQSAFEKEEESVAEPQTISKPETKSSSAQRKTQSVDKMVRVPATQLKQFNNLFEQLILDRNTINLQIQQFQNVITLMNERMTRMERSNTQLKKWYDRASIEGLLNSQELQIQTPAISSNSNSKFVTRNNQQDRFDTLEMDRYSDVHLICQEQIETIVQLQEVATDIELGLQEINQTIRNLNYTTKSMQGNVTRTQMLPFAEIVKRFPRVIRDLNLQFNKQVELKIIGENTLLDRSVVEALSDPLMHLLRNSFDHGIEDSQTRITAGKPSSGTITIQASNQGTYTVITLSDDGGGISLDKIKNRAMQMGIPQSEIDQIPEADLLNFIFEPGFSTAKQVTELSGRGVGMDVVRTNLQEMRGDVRVATKLGKGTSFTLRIPFTLSILRIAVVEQAGIIFAIPTNTIRELLPVDLATITTTENIKNLLWNETEMPLVEAEKILVYRRGSHKSINLTGNPSVDRKMALIVGDGTSFAALQISRFWHEEESTIRPIDSPIPLPPGIISSVVFGDGKVIPLVDPFVLIKECLENQFNSDRQILDDPEVNNSSTITTILVVDDSINVRRYLSLTLEKAGYRVEQARDGQEAVDKLVGGLAVEAVICDIEMPRLDGYGVLEEIKERPEFAYLPIAMLTSRSNEKHRKLAMNLGASAYFSKPYNEQELLNKMANLVEQAQLQHKTN</sequence>
<evidence type="ECO:0000256" key="3">
    <source>
        <dbReference type="ARBA" id="ARBA00022553"/>
    </source>
</evidence>
<dbReference type="Pfam" id="PF01627">
    <property type="entry name" value="Hpt"/>
    <property type="match status" value="1"/>
</dbReference>
<evidence type="ECO:0000256" key="1">
    <source>
        <dbReference type="ARBA" id="ARBA00000085"/>
    </source>
</evidence>
<evidence type="ECO:0000259" key="10">
    <source>
        <dbReference type="PROSITE" id="PS50109"/>
    </source>
</evidence>
<feature type="region of interest" description="Disordered" evidence="9">
    <location>
        <begin position="375"/>
        <end position="405"/>
    </location>
</feature>
<feature type="compositionally biased region" description="Polar residues" evidence="9">
    <location>
        <begin position="383"/>
        <end position="401"/>
    </location>
</feature>
<keyword evidence="6" id="KW-0902">Two-component regulatory system</keyword>
<dbReference type="InterPro" id="IPR003594">
    <property type="entry name" value="HATPase_dom"/>
</dbReference>
<dbReference type="Gene3D" id="3.30.565.10">
    <property type="entry name" value="Histidine kinase-like ATPase, C-terminal domain"/>
    <property type="match status" value="1"/>
</dbReference>
<dbReference type="InterPro" id="IPR008207">
    <property type="entry name" value="Sig_transdc_His_kin_Hpt_dom"/>
</dbReference>
<name>A0A563VMR0_9CYAN</name>
<comment type="catalytic activity">
    <reaction evidence="1">
        <text>ATP + protein L-histidine = ADP + protein N-phospho-L-histidine.</text>
        <dbReference type="EC" id="2.7.13.3"/>
    </reaction>
</comment>
<dbReference type="InterPro" id="IPR005467">
    <property type="entry name" value="His_kinase_dom"/>
</dbReference>
<feature type="domain" description="HPt" evidence="12">
    <location>
        <begin position="1"/>
        <end position="106"/>
    </location>
</feature>
<keyword evidence="14" id="KW-1185">Reference proteome</keyword>
<keyword evidence="5 13" id="KW-0418">Kinase</keyword>
<dbReference type="SUPFAM" id="SSF50341">
    <property type="entry name" value="CheW-like"/>
    <property type="match status" value="1"/>
</dbReference>
<evidence type="ECO:0000256" key="9">
    <source>
        <dbReference type="SAM" id="MobiDB-lite"/>
    </source>
</evidence>
<dbReference type="InterPro" id="IPR011006">
    <property type="entry name" value="CheY-like_superfamily"/>
</dbReference>
<evidence type="ECO:0000313" key="13">
    <source>
        <dbReference type="EMBL" id="VEP12740.1"/>
    </source>
</evidence>
<reference evidence="13 14" key="1">
    <citation type="submission" date="2019-01" db="EMBL/GenBank/DDBJ databases">
        <authorList>
            <person name="Brito A."/>
        </authorList>
    </citation>
    <scope>NUCLEOTIDE SEQUENCE [LARGE SCALE GENOMIC DNA]</scope>
    <source>
        <strain evidence="13">1</strain>
    </source>
</reference>
<feature type="domain" description="Response regulatory" evidence="11">
    <location>
        <begin position="918"/>
        <end position="1035"/>
    </location>
</feature>
<evidence type="ECO:0000313" key="14">
    <source>
        <dbReference type="Proteomes" id="UP000320055"/>
    </source>
</evidence>
<dbReference type="PROSITE" id="PS50109">
    <property type="entry name" value="HIS_KIN"/>
    <property type="match status" value="1"/>
</dbReference>
<dbReference type="Gene3D" id="3.40.50.2300">
    <property type="match status" value="1"/>
</dbReference>
<evidence type="ECO:0000256" key="8">
    <source>
        <dbReference type="PROSITE-ProRule" id="PRU00169"/>
    </source>
</evidence>
<dbReference type="InterPro" id="IPR002545">
    <property type="entry name" value="CheW-lke_dom"/>
</dbReference>
<gene>
    <name evidence="13" type="ORF">H1P_1620006</name>
</gene>
<accession>A0A563VMR0</accession>
<evidence type="ECO:0000256" key="7">
    <source>
        <dbReference type="PROSITE-ProRule" id="PRU00110"/>
    </source>
</evidence>
<dbReference type="EMBL" id="CAACVJ010000071">
    <property type="protein sequence ID" value="VEP12740.1"/>
    <property type="molecule type" value="Genomic_DNA"/>
</dbReference>
<dbReference type="Pfam" id="PF01584">
    <property type="entry name" value="CheW"/>
    <property type="match status" value="1"/>
</dbReference>
<dbReference type="SUPFAM" id="SSF52172">
    <property type="entry name" value="CheY-like"/>
    <property type="match status" value="1"/>
</dbReference>
<feature type="modified residue" description="4-aspartylphosphate" evidence="8">
    <location>
        <position position="968"/>
    </location>
</feature>
<dbReference type="Pfam" id="PF02518">
    <property type="entry name" value="HATPase_c"/>
    <property type="match status" value="1"/>
</dbReference>
<dbReference type="SMART" id="SM00448">
    <property type="entry name" value="REC"/>
    <property type="match status" value="1"/>
</dbReference>
<keyword evidence="4" id="KW-0808">Transferase</keyword>
<evidence type="ECO:0000256" key="5">
    <source>
        <dbReference type="ARBA" id="ARBA00022777"/>
    </source>
</evidence>
<evidence type="ECO:0000256" key="4">
    <source>
        <dbReference type="ARBA" id="ARBA00022679"/>
    </source>
</evidence>
<dbReference type="SMART" id="SM01231">
    <property type="entry name" value="H-kinase_dim"/>
    <property type="match status" value="1"/>
</dbReference>
<dbReference type="PRINTS" id="PR00344">
    <property type="entry name" value="BCTRLSENSOR"/>
</dbReference>
<dbReference type="OrthoDB" id="2079555at2"/>
<dbReference type="PROSITE" id="PS50894">
    <property type="entry name" value="HPT"/>
    <property type="match status" value="1"/>
</dbReference>